<evidence type="ECO:0000256" key="1">
    <source>
        <dbReference type="SAM" id="MobiDB-lite"/>
    </source>
</evidence>
<organism evidence="2 3">
    <name type="scientific">Austropuccinia psidii MF-1</name>
    <dbReference type="NCBI Taxonomy" id="1389203"/>
    <lineage>
        <taxon>Eukaryota</taxon>
        <taxon>Fungi</taxon>
        <taxon>Dikarya</taxon>
        <taxon>Basidiomycota</taxon>
        <taxon>Pucciniomycotina</taxon>
        <taxon>Pucciniomycetes</taxon>
        <taxon>Pucciniales</taxon>
        <taxon>Sphaerophragmiaceae</taxon>
        <taxon>Austropuccinia</taxon>
    </lineage>
</organism>
<sequence>MLPPHIDPHPSLQCRTPWLNVLMLQLHPHDSPLKQPPQVRPHPHHLPCSQVPSDTFTTSPPSPPQLTMLALMYNPQGMGLTLPPLPTLSHPASSSPQVTMLRLPHLIRSLWWLVGIHDAPNQIYMLSGLLHQWLLGGNRWGYSQCCG</sequence>
<comment type="caution">
    <text evidence="2">The sequence shown here is derived from an EMBL/GenBank/DDBJ whole genome shotgun (WGS) entry which is preliminary data.</text>
</comment>
<reference evidence="2" key="1">
    <citation type="submission" date="2021-03" db="EMBL/GenBank/DDBJ databases">
        <title>Draft genome sequence of rust myrtle Austropuccinia psidii MF-1, a brazilian biotype.</title>
        <authorList>
            <person name="Quecine M.C."/>
            <person name="Pachon D.M.R."/>
            <person name="Bonatelli M.L."/>
            <person name="Correr F.H."/>
            <person name="Franceschini L.M."/>
            <person name="Leite T.F."/>
            <person name="Margarido G.R.A."/>
            <person name="Almeida C.A."/>
            <person name="Ferrarezi J.A."/>
            <person name="Labate C.A."/>
        </authorList>
    </citation>
    <scope>NUCLEOTIDE SEQUENCE</scope>
    <source>
        <strain evidence="2">MF-1</strain>
    </source>
</reference>
<evidence type="ECO:0000313" key="3">
    <source>
        <dbReference type="Proteomes" id="UP000765509"/>
    </source>
</evidence>
<protein>
    <submittedName>
        <fullName evidence="2">Uncharacterized protein</fullName>
    </submittedName>
</protein>
<accession>A0A9Q3EDW9</accession>
<feature type="region of interest" description="Disordered" evidence="1">
    <location>
        <begin position="29"/>
        <end position="61"/>
    </location>
</feature>
<keyword evidence="3" id="KW-1185">Reference proteome</keyword>
<name>A0A9Q3EDW9_9BASI</name>
<gene>
    <name evidence="2" type="ORF">O181_059239</name>
</gene>
<dbReference type="AlphaFoldDB" id="A0A9Q3EDW9"/>
<evidence type="ECO:0000313" key="2">
    <source>
        <dbReference type="EMBL" id="MBW0519524.1"/>
    </source>
</evidence>
<proteinExistence type="predicted"/>
<dbReference type="EMBL" id="AVOT02027454">
    <property type="protein sequence ID" value="MBW0519524.1"/>
    <property type="molecule type" value="Genomic_DNA"/>
</dbReference>
<dbReference type="Proteomes" id="UP000765509">
    <property type="component" value="Unassembled WGS sequence"/>
</dbReference>